<reference evidence="2 3" key="1">
    <citation type="submission" date="2019-03" db="EMBL/GenBank/DDBJ databases">
        <authorList>
            <person name="Gaulin E."/>
            <person name="Dumas B."/>
        </authorList>
    </citation>
    <scope>NUCLEOTIDE SEQUENCE [LARGE SCALE GENOMIC DNA]</scope>
    <source>
        <strain evidence="2">CBS 568.67</strain>
    </source>
</reference>
<proteinExistence type="predicted"/>
<dbReference type="InterPro" id="IPR052050">
    <property type="entry name" value="SecEffector_AnkRepeat"/>
</dbReference>
<evidence type="ECO:0000313" key="2">
    <source>
        <dbReference type="EMBL" id="VFT90254.1"/>
    </source>
</evidence>
<dbReference type="PANTHER" id="PTHR46586">
    <property type="entry name" value="ANKYRIN REPEAT-CONTAINING PROTEIN"/>
    <property type="match status" value="1"/>
</dbReference>
<dbReference type="EMBL" id="VJMH01005450">
    <property type="protein sequence ID" value="KAF0695792.1"/>
    <property type="molecule type" value="Genomic_DNA"/>
</dbReference>
<dbReference type="Gene3D" id="1.25.40.20">
    <property type="entry name" value="Ankyrin repeat-containing domain"/>
    <property type="match status" value="4"/>
</dbReference>
<dbReference type="AlphaFoldDB" id="A0A485KYK4"/>
<evidence type="ECO:0000313" key="3">
    <source>
        <dbReference type="Proteomes" id="UP000332933"/>
    </source>
</evidence>
<dbReference type="EMBL" id="CAADRA010005471">
    <property type="protein sequence ID" value="VFT90254.1"/>
    <property type="molecule type" value="Genomic_DNA"/>
</dbReference>
<dbReference type="Pfam" id="PF12796">
    <property type="entry name" value="Ank_2"/>
    <property type="match status" value="2"/>
</dbReference>
<dbReference type="SUPFAM" id="SSF48403">
    <property type="entry name" value="Ankyrin repeat"/>
    <property type="match status" value="2"/>
</dbReference>
<dbReference type="Proteomes" id="UP000332933">
    <property type="component" value="Unassembled WGS sequence"/>
</dbReference>
<dbReference type="SMART" id="SM00248">
    <property type="entry name" value="ANK"/>
    <property type="match status" value="6"/>
</dbReference>
<sequence>MENSSAKYLLMNMPHTLLASQDILRTIASYQNGIYFDTSRLLNVDLPVEHAPGCQHARPFARSKWSKPESQKLIQTSLHVAFRSWLDDWGVDYLPKLFAYLPCMASAAVHDAIWSHDFSLLRHLHGILDFASFPGNLIDVAASINDLAILEYLNQVGHGGCTTLAMHWACHHGNVTMVEFLHQRRHISLDSRSLESALIQGHMDIVAYFEQHVLRERIVFPQTFPFKQVTGNGHLDAVKYIHSHDGVFPATAIDAAATNGHLDIVQWLRTNTDATCSYIALLGAARNGHMAIVHFLIEHFRDKFGRPDLGNPFKKVEFAIHVASENGHLEIVKYLVAHHIDDGVGGTIDQAAAYGHLHIIQWLVENGVDECKPRAADLAACNGHLHVVEWLHARGVGIDNAWWLATAASNGHFEMIKWLCQHASAVVYPHGDKNRISGEAVYDAVRSGHFEMVRWLVDNYPTIEDPHDVMAAAAAIGRVDMLQWLLHHAPQSSSKNAAFGDAAANGHLDVLKWLHANTAEVCADDILERALGHRQVLQWLVINRTEGCRRCARRAAEMAEQFATARFLQSLPRGSQECATCQQLSDKDFYDSTICLSLSVPQPWMTDSIACQGDVLIELR</sequence>
<dbReference type="InterPro" id="IPR036770">
    <property type="entry name" value="Ankyrin_rpt-contain_sf"/>
</dbReference>
<name>A0A485KYK4_9STRA</name>
<dbReference type="PANTHER" id="PTHR46586:SF3">
    <property type="entry name" value="ANKYRIN REPEAT-CONTAINING PROTEIN"/>
    <property type="match status" value="1"/>
</dbReference>
<gene>
    <name evidence="2" type="primary">Aste57867_13415</name>
    <name evidence="1" type="ORF">As57867_013365</name>
    <name evidence="2" type="ORF">ASTE57867_13415</name>
</gene>
<dbReference type="InterPro" id="IPR002110">
    <property type="entry name" value="Ankyrin_rpt"/>
</dbReference>
<evidence type="ECO:0000313" key="1">
    <source>
        <dbReference type="EMBL" id="KAF0695792.1"/>
    </source>
</evidence>
<keyword evidence="3" id="KW-1185">Reference proteome</keyword>
<protein>
    <submittedName>
        <fullName evidence="2">Aste57867_13415 protein</fullName>
    </submittedName>
</protein>
<organism evidence="2 3">
    <name type="scientific">Aphanomyces stellatus</name>
    <dbReference type="NCBI Taxonomy" id="120398"/>
    <lineage>
        <taxon>Eukaryota</taxon>
        <taxon>Sar</taxon>
        <taxon>Stramenopiles</taxon>
        <taxon>Oomycota</taxon>
        <taxon>Saprolegniomycetes</taxon>
        <taxon>Saprolegniales</taxon>
        <taxon>Verrucalvaceae</taxon>
        <taxon>Aphanomyces</taxon>
    </lineage>
</organism>
<dbReference type="OrthoDB" id="70387at2759"/>
<reference evidence="1" key="2">
    <citation type="submission" date="2019-06" db="EMBL/GenBank/DDBJ databases">
        <title>Genomics analysis of Aphanomyces spp. identifies a new class of oomycete effector associated with host adaptation.</title>
        <authorList>
            <person name="Gaulin E."/>
        </authorList>
    </citation>
    <scope>NUCLEOTIDE SEQUENCE</scope>
    <source>
        <strain evidence="1">CBS 578.67</strain>
    </source>
</reference>
<accession>A0A485KYK4</accession>